<keyword evidence="1" id="KW-0472">Membrane</keyword>
<proteinExistence type="predicted"/>
<sequence length="220" mass="24416">MIFGAVRRLPACILTTDHWADSHSKTESFHQLNQHRQRLNTVTSQRGGPIGGMDLWSSPMVEAAMFIECLFLMERSICRCWYFGDRIIASLPLRWVGPNQGVPTTGVLRPIEGSRKRARALGGSSSLALKAFLEGMVIGFVTLLSAIILVPLGGHIALVIILMGLDFLPLYSSMEITYEEIEVESTWISEMWWATFVNEDFFNALAPLPADPNALGSSYP</sequence>
<name>B9RWZ3_RICCO</name>
<evidence type="ECO:0000313" key="2">
    <source>
        <dbReference type="EMBL" id="EEF44148.1"/>
    </source>
</evidence>
<dbReference type="EMBL" id="EQ973825">
    <property type="protein sequence ID" value="EEF44148.1"/>
    <property type="molecule type" value="Genomic_DNA"/>
</dbReference>
<feature type="transmembrane region" description="Helical" evidence="1">
    <location>
        <begin position="127"/>
        <end position="148"/>
    </location>
</feature>
<accession>B9RWZ3</accession>
<reference evidence="3" key="1">
    <citation type="journal article" date="2010" name="Nat. Biotechnol.">
        <title>Draft genome sequence of the oilseed species Ricinus communis.</title>
        <authorList>
            <person name="Chan A.P."/>
            <person name="Crabtree J."/>
            <person name="Zhao Q."/>
            <person name="Lorenzi H."/>
            <person name="Orvis J."/>
            <person name="Puiu D."/>
            <person name="Melake-Berhan A."/>
            <person name="Jones K.M."/>
            <person name="Redman J."/>
            <person name="Chen G."/>
            <person name="Cahoon E.B."/>
            <person name="Gedil M."/>
            <person name="Stanke M."/>
            <person name="Haas B.J."/>
            <person name="Wortman J.R."/>
            <person name="Fraser-Liggett C.M."/>
            <person name="Ravel J."/>
            <person name="Rabinowicz P.D."/>
        </authorList>
    </citation>
    <scope>NUCLEOTIDE SEQUENCE [LARGE SCALE GENOMIC DNA]</scope>
    <source>
        <strain evidence="3">cv. Hale</strain>
    </source>
</reference>
<keyword evidence="3" id="KW-1185">Reference proteome</keyword>
<dbReference type="Proteomes" id="UP000008311">
    <property type="component" value="Unassembled WGS sequence"/>
</dbReference>
<evidence type="ECO:0000256" key="1">
    <source>
        <dbReference type="SAM" id="Phobius"/>
    </source>
</evidence>
<dbReference type="InParanoid" id="B9RWZ3"/>
<keyword evidence="1" id="KW-1133">Transmembrane helix</keyword>
<dbReference type="AlphaFoldDB" id="B9RWZ3"/>
<keyword evidence="1" id="KW-0812">Transmembrane</keyword>
<protein>
    <submittedName>
        <fullName evidence="2">Uncharacterized protein</fullName>
    </submittedName>
</protein>
<gene>
    <name evidence="2" type="ORF">RCOM_1707520</name>
</gene>
<organism evidence="2 3">
    <name type="scientific">Ricinus communis</name>
    <name type="common">Castor bean</name>
    <dbReference type="NCBI Taxonomy" id="3988"/>
    <lineage>
        <taxon>Eukaryota</taxon>
        <taxon>Viridiplantae</taxon>
        <taxon>Streptophyta</taxon>
        <taxon>Embryophyta</taxon>
        <taxon>Tracheophyta</taxon>
        <taxon>Spermatophyta</taxon>
        <taxon>Magnoliopsida</taxon>
        <taxon>eudicotyledons</taxon>
        <taxon>Gunneridae</taxon>
        <taxon>Pentapetalae</taxon>
        <taxon>rosids</taxon>
        <taxon>fabids</taxon>
        <taxon>Malpighiales</taxon>
        <taxon>Euphorbiaceae</taxon>
        <taxon>Acalyphoideae</taxon>
        <taxon>Acalypheae</taxon>
        <taxon>Ricinus</taxon>
    </lineage>
</organism>
<evidence type="ECO:0000313" key="3">
    <source>
        <dbReference type="Proteomes" id="UP000008311"/>
    </source>
</evidence>